<organism evidence="2 3">
    <name type="scientific">Marinoscillum luteum</name>
    <dbReference type="NCBI Taxonomy" id="861051"/>
    <lineage>
        <taxon>Bacteria</taxon>
        <taxon>Pseudomonadati</taxon>
        <taxon>Bacteroidota</taxon>
        <taxon>Cytophagia</taxon>
        <taxon>Cytophagales</taxon>
        <taxon>Reichenbachiellaceae</taxon>
        <taxon>Marinoscillum</taxon>
    </lineage>
</organism>
<evidence type="ECO:0000313" key="3">
    <source>
        <dbReference type="Proteomes" id="UP001610063"/>
    </source>
</evidence>
<keyword evidence="3" id="KW-1185">Reference proteome</keyword>
<feature type="compositionally biased region" description="Polar residues" evidence="1">
    <location>
        <begin position="17"/>
        <end position="27"/>
    </location>
</feature>
<reference evidence="2 3" key="1">
    <citation type="journal article" date="2013" name="Int. J. Syst. Evol. Microbiol.">
        <title>Marinoscillum luteum sp. nov., isolated from marine sediment.</title>
        <authorList>
            <person name="Cha I.T."/>
            <person name="Park S.J."/>
            <person name="Kim S.J."/>
            <person name="Kim J.G."/>
            <person name="Jung M.Y."/>
            <person name="Shin K.S."/>
            <person name="Kwon K.K."/>
            <person name="Yang S.H."/>
            <person name="Seo Y.S."/>
            <person name="Rhee S.K."/>
        </authorList>
    </citation>
    <scope>NUCLEOTIDE SEQUENCE [LARGE SCALE GENOMIC DNA]</scope>
    <source>
        <strain evidence="2 3">KCTC 23939</strain>
    </source>
</reference>
<sequence length="76" mass="8595">MDNYHLTKKGDKWNLTKEGNSKATKSFDTTKEEAIKQSADYLKSGSGGSMKIHKEDGKIQEERTYPRSKDPKESKG</sequence>
<dbReference type="Pfam" id="PF09954">
    <property type="entry name" value="DUF2188"/>
    <property type="match status" value="1"/>
</dbReference>
<protein>
    <submittedName>
        <fullName evidence="2">DUF2188 domain-containing protein</fullName>
    </submittedName>
</protein>
<comment type="caution">
    <text evidence="2">The sequence shown here is derived from an EMBL/GenBank/DDBJ whole genome shotgun (WGS) entry which is preliminary data.</text>
</comment>
<dbReference type="Proteomes" id="UP001610063">
    <property type="component" value="Unassembled WGS sequence"/>
</dbReference>
<feature type="region of interest" description="Disordered" evidence="1">
    <location>
        <begin position="1"/>
        <end position="76"/>
    </location>
</feature>
<proteinExistence type="predicted"/>
<evidence type="ECO:0000313" key="2">
    <source>
        <dbReference type="EMBL" id="MFH6983597.1"/>
    </source>
</evidence>
<accession>A0ABW7N7L5</accession>
<evidence type="ECO:0000256" key="1">
    <source>
        <dbReference type="SAM" id="MobiDB-lite"/>
    </source>
</evidence>
<dbReference type="RefSeq" id="WP_395417147.1">
    <property type="nucleotide sequence ID" value="NZ_JBIPKE010000015.1"/>
</dbReference>
<gene>
    <name evidence="2" type="ORF">ACHKAR_09115</name>
</gene>
<feature type="compositionally biased region" description="Basic and acidic residues" evidence="1">
    <location>
        <begin position="52"/>
        <end position="76"/>
    </location>
</feature>
<name>A0ABW7N7L5_9BACT</name>
<dbReference type="EMBL" id="JBIPKE010000015">
    <property type="protein sequence ID" value="MFH6983597.1"/>
    <property type="molecule type" value="Genomic_DNA"/>
</dbReference>
<dbReference type="InterPro" id="IPR018691">
    <property type="entry name" value="DUF2188"/>
</dbReference>